<evidence type="ECO:0000313" key="2">
    <source>
        <dbReference type="EMBL" id="MEE1883921.1"/>
    </source>
</evidence>
<accession>A0ABU7H051</accession>
<gene>
    <name evidence="2" type="ORF">VRU49_00685</name>
</gene>
<dbReference type="EMBL" id="JAZDQU010000001">
    <property type="protein sequence ID" value="MEE1883921.1"/>
    <property type="molecule type" value="Genomic_DNA"/>
</dbReference>
<dbReference type="InterPro" id="IPR055259">
    <property type="entry name" value="YkvP/CgeB_Glyco_trans-like"/>
</dbReference>
<keyword evidence="3" id="KW-1185">Reference proteome</keyword>
<dbReference type="RefSeq" id="WP_330144846.1">
    <property type="nucleotide sequence ID" value="NZ_JAZDQU010000001.1"/>
</dbReference>
<dbReference type="Proteomes" id="UP001337681">
    <property type="component" value="Unassembled WGS sequence"/>
</dbReference>
<reference evidence="2 3" key="1">
    <citation type="submission" date="2024-01" db="EMBL/GenBank/DDBJ databases">
        <title>Pedobacter sp. nov., isolated from oil-contaminated soil.</title>
        <authorList>
            <person name="Le N.T.T."/>
        </authorList>
    </citation>
    <scope>NUCLEOTIDE SEQUENCE [LARGE SCALE GENOMIC DNA]</scope>
    <source>
        <strain evidence="2 3">VNH31</strain>
    </source>
</reference>
<evidence type="ECO:0000313" key="3">
    <source>
        <dbReference type="Proteomes" id="UP001337681"/>
    </source>
</evidence>
<evidence type="ECO:0000259" key="1">
    <source>
        <dbReference type="Pfam" id="PF13524"/>
    </source>
</evidence>
<name>A0ABU7H051_9SPHI</name>
<sequence length="380" mass="44515">MKIFLSFLQSTINHPIPAYSFWEFYIKNGLEEAGINWVEEKEIDWAQGLVPQNKSELNAWKEKTWEKTLESIKKEKPSIFLSYLYPQQIDKTALKEIKKLGIYCVNFFCDNIRLFDKAPEEFSEFDLNWVPEYGAMNLYKQANFKAINLPMPMWVNPVFRMPSTIETDRITFIGSKDIQRQLFFEKLIKLNPNLPLDIYGASWDNIEPTKSALPTSLLKKYSNQLLFLKNQGLNAFINKLKFGSFNPQLSDEILKYLKGKPLFSEYIDLTRNSKITIGINRYPSFKFPLYAPNKYSRLRDIEAPMLGACYLTEWVEGMNNLYEVGNEIETFNSQEEFLEKVEMLEKDALLRKKLRLNGQKRALSDHSIMSSLKKIVDYLK</sequence>
<dbReference type="Pfam" id="PF13524">
    <property type="entry name" value="Glyco_trans_1_2"/>
    <property type="match status" value="1"/>
</dbReference>
<feature type="domain" description="Spore protein YkvP/CgeB glycosyl transferase-like" evidence="1">
    <location>
        <begin position="264"/>
        <end position="376"/>
    </location>
</feature>
<proteinExistence type="predicted"/>
<comment type="caution">
    <text evidence="2">The sequence shown here is derived from an EMBL/GenBank/DDBJ whole genome shotgun (WGS) entry which is preliminary data.</text>
</comment>
<organism evidence="2 3">
    <name type="scientific">Pedobacter flavus</name>
    <dbReference type="NCBI Taxonomy" id="3113906"/>
    <lineage>
        <taxon>Bacteria</taxon>
        <taxon>Pseudomonadati</taxon>
        <taxon>Bacteroidota</taxon>
        <taxon>Sphingobacteriia</taxon>
        <taxon>Sphingobacteriales</taxon>
        <taxon>Sphingobacteriaceae</taxon>
        <taxon>Pedobacter</taxon>
    </lineage>
</organism>
<protein>
    <submittedName>
        <fullName evidence="2">Glycosyltransferase</fullName>
    </submittedName>
</protein>